<comment type="caution">
    <text evidence="1">The sequence shown here is derived from an EMBL/GenBank/DDBJ whole genome shotgun (WGS) entry which is preliminary data.</text>
</comment>
<protein>
    <recommendedName>
        <fullName evidence="3">Conjugal transfer protein</fullName>
    </recommendedName>
</protein>
<evidence type="ECO:0000313" key="1">
    <source>
        <dbReference type="EMBL" id="RMT26994.1"/>
    </source>
</evidence>
<evidence type="ECO:0000313" key="2">
    <source>
        <dbReference type="Proteomes" id="UP000278180"/>
    </source>
</evidence>
<proteinExistence type="predicted"/>
<accession>A0A3M5JV56</accession>
<dbReference type="Proteomes" id="UP000278180">
    <property type="component" value="Unassembled WGS sequence"/>
</dbReference>
<gene>
    <name evidence="1" type="ORF">ALP51_03250</name>
</gene>
<organism evidence="1 2">
    <name type="scientific">Pseudomonas savastanoi</name>
    <name type="common">Pseudomonas syringae pv. savastanoi</name>
    <dbReference type="NCBI Taxonomy" id="29438"/>
    <lineage>
        <taxon>Bacteria</taxon>
        <taxon>Pseudomonadati</taxon>
        <taxon>Pseudomonadota</taxon>
        <taxon>Gammaproteobacteria</taxon>
        <taxon>Pseudomonadales</taxon>
        <taxon>Pseudomonadaceae</taxon>
        <taxon>Pseudomonas</taxon>
    </lineage>
</organism>
<evidence type="ECO:0008006" key="3">
    <source>
        <dbReference type="Google" id="ProtNLM"/>
    </source>
</evidence>
<dbReference type="AlphaFoldDB" id="A0A3M5JV56"/>
<sequence length="114" mass="12725">MHRPLIHPHFQTLPMQRHTVSYQPPGVWLCLLKGNMTMNVRTALTLSAVFMLSLTGCATQSQVDEQTHLLEVISASLKQIQANQQQSIALQHQQAALQAQSNNEQTLQRQAGGR</sequence>
<dbReference type="EMBL" id="RBTE01000302">
    <property type="protein sequence ID" value="RMT26994.1"/>
    <property type="molecule type" value="Genomic_DNA"/>
</dbReference>
<name>A0A3M5JV56_PSESS</name>
<reference evidence="1 2" key="1">
    <citation type="submission" date="2018-08" db="EMBL/GenBank/DDBJ databases">
        <title>Recombination of ecologically and evolutionarily significant loci maintains genetic cohesion in the Pseudomonas syringae species complex.</title>
        <authorList>
            <person name="Dillon M."/>
            <person name="Thakur S."/>
            <person name="Almeida R.N.D."/>
            <person name="Weir B.S."/>
            <person name="Guttman D.S."/>
        </authorList>
    </citation>
    <scope>NUCLEOTIDE SEQUENCE [LARGE SCALE GENOMIC DNA]</scope>
    <source>
        <strain evidence="1 2">ICMP 13684</strain>
    </source>
</reference>